<reference evidence="5" key="1">
    <citation type="submission" date="2016-06" db="UniProtKB">
        <authorList>
            <consortium name="WormBaseParasite"/>
        </authorList>
    </citation>
    <scope>IDENTIFICATION</scope>
</reference>
<dbReference type="GO" id="GO:0047777">
    <property type="term" value="F:(S)-citramalyl-CoA lyase activity"/>
    <property type="evidence" value="ECO:0007669"/>
    <property type="project" value="TreeGrafter"/>
</dbReference>
<dbReference type="WBParaSite" id="GPUH_0000379201-mRNA-1">
    <property type="protein sequence ID" value="GPUH_0000379201-mRNA-1"/>
    <property type="gene ID" value="GPUH_0000379201"/>
</dbReference>
<dbReference type="Gene3D" id="3.20.20.60">
    <property type="entry name" value="Phosphoenolpyruvate-binding domains"/>
    <property type="match status" value="1"/>
</dbReference>
<name>A0A183D4Z4_9BILA</name>
<dbReference type="GO" id="GO:0106064">
    <property type="term" value="P:regulation of cobalamin metabolic process"/>
    <property type="evidence" value="ECO:0007669"/>
    <property type="project" value="TreeGrafter"/>
</dbReference>
<dbReference type="AlphaFoldDB" id="A0A183D4Z4"/>
<dbReference type="Pfam" id="PF03328">
    <property type="entry name" value="HpcH_HpaI"/>
    <property type="match status" value="1"/>
</dbReference>
<dbReference type="GO" id="GO:0046872">
    <property type="term" value="F:metal ion binding"/>
    <property type="evidence" value="ECO:0007669"/>
    <property type="project" value="UniProtKB-KW"/>
</dbReference>
<dbReference type="EMBL" id="UYRT01006709">
    <property type="protein sequence ID" value="VDK40958.1"/>
    <property type="molecule type" value="Genomic_DNA"/>
</dbReference>
<keyword evidence="4" id="KW-1185">Reference proteome</keyword>
<evidence type="ECO:0000313" key="4">
    <source>
        <dbReference type="Proteomes" id="UP000271098"/>
    </source>
</evidence>
<evidence type="ECO:0000313" key="5">
    <source>
        <dbReference type="WBParaSite" id="GPUH_0000379201-mRNA-1"/>
    </source>
</evidence>
<feature type="domain" description="HpcH/HpaI aldolase/citrate lyase" evidence="2">
    <location>
        <begin position="7"/>
        <end position="82"/>
    </location>
</feature>
<evidence type="ECO:0000313" key="3">
    <source>
        <dbReference type="EMBL" id="VDK40958.1"/>
    </source>
</evidence>
<dbReference type="InterPro" id="IPR015813">
    <property type="entry name" value="Pyrv/PenolPyrv_kinase-like_dom"/>
</dbReference>
<dbReference type="InterPro" id="IPR040186">
    <property type="entry name" value="Citramalyl-CoA_lyase"/>
</dbReference>
<evidence type="ECO:0000259" key="2">
    <source>
        <dbReference type="Pfam" id="PF03328"/>
    </source>
</evidence>
<reference evidence="3 4" key="2">
    <citation type="submission" date="2018-11" db="EMBL/GenBank/DDBJ databases">
        <authorList>
            <consortium name="Pathogen Informatics"/>
        </authorList>
    </citation>
    <scope>NUCLEOTIDE SEQUENCE [LARGE SCALE GENOMIC DNA]</scope>
</reference>
<protein>
    <submittedName>
        <fullName evidence="5">HpcH_HpaI domain-containing protein</fullName>
    </submittedName>
</protein>
<dbReference type="SUPFAM" id="SSF51621">
    <property type="entry name" value="Phosphoenolpyruvate/pyruvate domain"/>
    <property type="match status" value="1"/>
</dbReference>
<dbReference type="PANTHER" id="PTHR11105:SF0">
    <property type="entry name" value="CITRAMALYL-COA LYASE, MITOCHONDRIAL"/>
    <property type="match status" value="1"/>
</dbReference>
<dbReference type="PANTHER" id="PTHR11105">
    <property type="entry name" value="CITRATE LYASE SUBUNIT BETA-RELATED"/>
    <property type="match status" value="1"/>
</dbReference>
<gene>
    <name evidence="3" type="ORF">GPUH_LOCUS3786</name>
</gene>
<dbReference type="OrthoDB" id="1773at2759"/>
<organism evidence="5">
    <name type="scientific">Gongylonema pulchrum</name>
    <dbReference type="NCBI Taxonomy" id="637853"/>
    <lineage>
        <taxon>Eukaryota</taxon>
        <taxon>Metazoa</taxon>
        <taxon>Ecdysozoa</taxon>
        <taxon>Nematoda</taxon>
        <taxon>Chromadorea</taxon>
        <taxon>Rhabditida</taxon>
        <taxon>Spirurina</taxon>
        <taxon>Spiruromorpha</taxon>
        <taxon>Spiruroidea</taxon>
        <taxon>Gongylonematidae</taxon>
        <taxon>Gongylonema</taxon>
    </lineage>
</organism>
<proteinExistence type="predicted"/>
<keyword evidence="1" id="KW-0479">Metal-binding</keyword>
<dbReference type="Proteomes" id="UP000271098">
    <property type="component" value="Unassembled WGS sequence"/>
</dbReference>
<dbReference type="InterPro" id="IPR040442">
    <property type="entry name" value="Pyrv_kinase-like_dom_sf"/>
</dbReference>
<sequence length="149" mass="17257">MIHYEFWILLRPRALGASLGAARTKDASENIYARQHFVTCCKAFGLQAIDSVYIDIEDKEGLRQQCEQGRNWGFDGKQTIHPKQVDIVQNAFLPSKERVDWARTLVDKFEEHQKAGRGAFVYRGHMVDRPLLLQAQKIVTLMERINERL</sequence>
<dbReference type="InterPro" id="IPR005000">
    <property type="entry name" value="Aldolase/citrate-lyase_domain"/>
</dbReference>
<accession>A0A183D4Z4</accession>
<evidence type="ECO:0000256" key="1">
    <source>
        <dbReference type="ARBA" id="ARBA00022723"/>
    </source>
</evidence>